<dbReference type="Pfam" id="PF00612">
    <property type="entry name" value="IQ"/>
    <property type="match status" value="2"/>
</dbReference>
<name>A0AAW0KBM3_QUESU</name>
<comment type="caution">
    <text evidence="6">The sequence shown here is derived from an EMBL/GenBank/DDBJ whole genome shotgun (WGS) entry which is preliminary data.</text>
</comment>
<evidence type="ECO:0000256" key="2">
    <source>
        <dbReference type="ARBA" id="ARBA00024341"/>
    </source>
</evidence>
<evidence type="ECO:0000256" key="1">
    <source>
        <dbReference type="ARBA" id="ARBA00022860"/>
    </source>
</evidence>
<feature type="region of interest" description="Disordered" evidence="4">
    <location>
        <begin position="235"/>
        <end position="258"/>
    </location>
</feature>
<dbReference type="Pfam" id="PF13178">
    <property type="entry name" value="DUF4005"/>
    <property type="match status" value="1"/>
</dbReference>
<gene>
    <name evidence="6" type="primary">IQD31_4</name>
    <name evidence="6" type="ORF">CFP56_022250</name>
</gene>
<keyword evidence="1" id="KW-0112">Calmodulin-binding</keyword>
<evidence type="ECO:0000259" key="5">
    <source>
        <dbReference type="Pfam" id="PF13178"/>
    </source>
</evidence>
<organism evidence="6 7">
    <name type="scientific">Quercus suber</name>
    <name type="common">Cork oak</name>
    <dbReference type="NCBI Taxonomy" id="58331"/>
    <lineage>
        <taxon>Eukaryota</taxon>
        <taxon>Viridiplantae</taxon>
        <taxon>Streptophyta</taxon>
        <taxon>Embryophyta</taxon>
        <taxon>Tracheophyta</taxon>
        <taxon>Spermatophyta</taxon>
        <taxon>Magnoliopsida</taxon>
        <taxon>eudicotyledons</taxon>
        <taxon>Gunneridae</taxon>
        <taxon>Pentapetalae</taxon>
        <taxon>rosids</taxon>
        <taxon>fabids</taxon>
        <taxon>Fagales</taxon>
        <taxon>Fagaceae</taxon>
        <taxon>Quercus</taxon>
    </lineage>
</organism>
<evidence type="ECO:0000256" key="3">
    <source>
        <dbReference type="ARBA" id="ARBA00024378"/>
    </source>
</evidence>
<feature type="region of interest" description="Disordered" evidence="4">
    <location>
        <begin position="343"/>
        <end position="370"/>
    </location>
</feature>
<sequence length="443" mass="50529">MGKAGRWIRNILEGKRVEKYNDETSFPIECLNTKSRSQPGTSKVKQRWPLGKAANKEASQKFSISLDSIDTNKLEKCKKNDLPFSVECMATKSRSQPGTPRMKRRWSLGKVAANNHKVSKSPDSIDTTKLPTQAMAEDESRQNHANAESVVQQYWAMAMAVKDAENAAATKIQAVFRSYLARRALQALKGLVKLQALVKGHLVRKQTSAIMRRMHAMMAIQVRARVQRIQMAEEAHPAVKRQPPIHRNFTQDNGSRRMHKEKIDKNLNEIRGVSKSKSGYLNLSQSERIEQGFTTYYSGHHSISRREDPYGNPTQASFTFQSADFIEHVSHDYPFLPSYMANTESSRAKARSQSEPKQRPNGRTRQKSKQMELTNGMSVPVNYQFQHSSSHLKHNGHDPWFIKLYQSMRSSNSKFDSTSTTSSHSNHYRYLDAYDVRSHLGLR</sequence>
<proteinExistence type="inferred from homology"/>
<comment type="similarity">
    <text evidence="2">Belongs to the IQD family.</text>
</comment>
<dbReference type="PROSITE" id="PS50096">
    <property type="entry name" value="IQ"/>
    <property type="match status" value="2"/>
</dbReference>
<comment type="subunit">
    <text evidence="3">Binds to multiple calmodulin (CaM) in the presence of Ca(2+) and CaM-like proteins.</text>
</comment>
<dbReference type="PANTHER" id="PTHR32295:SF263">
    <property type="entry name" value="DUF4005 DOMAIN-CONTAINING PROTEIN"/>
    <property type="match status" value="1"/>
</dbReference>
<dbReference type="EMBL" id="PKMF04000347">
    <property type="protein sequence ID" value="KAK7836657.1"/>
    <property type="molecule type" value="Genomic_DNA"/>
</dbReference>
<evidence type="ECO:0000256" key="4">
    <source>
        <dbReference type="SAM" id="MobiDB-lite"/>
    </source>
</evidence>
<dbReference type="Proteomes" id="UP000237347">
    <property type="component" value="Unassembled WGS sequence"/>
</dbReference>
<reference evidence="6 7" key="1">
    <citation type="journal article" date="2018" name="Sci. Data">
        <title>The draft genome sequence of cork oak.</title>
        <authorList>
            <person name="Ramos A.M."/>
            <person name="Usie A."/>
            <person name="Barbosa P."/>
            <person name="Barros P.M."/>
            <person name="Capote T."/>
            <person name="Chaves I."/>
            <person name="Simoes F."/>
            <person name="Abreu I."/>
            <person name="Carrasquinho I."/>
            <person name="Faro C."/>
            <person name="Guimaraes J.B."/>
            <person name="Mendonca D."/>
            <person name="Nobrega F."/>
            <person name="Rodrigues L."/>
            <person name="Saibo N.J.M."/>
            <person name="Varela M.C."/>
            <person name="Egas C."/>
            <person name="Matos J."/>
            <person name="Miguel C.M."/>
            <person name="Oliveira M.M."/>
            <person name="Ricardo C.P."/>
            <person name="Goncalves S."/>
        </authorList>
    </citation>
    <scope>NUCLEOTIDE SEQUENCE [LARGE SCALE GENOMIC DNA]</scope>
    <source>
        <strain evidence="7">cv. HL8</strain>
    </source>
</reference>
<dbReference type="InterPro" id="IPR000048">
    <property type="entry name" value="IQ_motif_EF-hand-BS"/>
</dbReference>
<dbReference type="Gramene" id="rna-CFP56_61512">
    <property type="protein sequence ID" value="cds-POE81981.1"/>
    <property type="gene ID" value="gene-CFP56_61512"/>
</dbReference>
<dbReference type="InterPro" id="IPR025064">
    <property type="entry name" value="DUF4005"/>
</dbReference>
<evidence type="ECO:0000313" key="6">
    <source>
        <dbReference type="EMBL" id="KAK7836657.1"/>
    </source>
</evidence>
<keyword evidence="7" id="KW-1185">Reference proteome</keyword>
<feature type="domain" description="DUF4005" evidence="5">
    <location>
        <begin position="314"/>
        <end position="390"/>
    </location>
</feature>
<dbReference type="SMART" id="SM00015">
    <property type="entry name" value="IQ"/>
    <property type="match status" value="2"/>
</dbReference>
<accession>A0AAW0KBM3</accession>
<dbReference type="AlphaFoldDB" id="A0AAW0KBM3"/>
<dbReference type="PANTHER" id="PTHR32295">
    <property type="entry name" value="IQ-DOMAIN 5-RELATED"/>
    <property type="match status" value="1"/>
</dbReference>
<protein>
    <submittedName>
        <fullName evidence="6">Protein iq-domain 31</fullName>
    </submittedName>
</protein>
<dbReference type="GO" id="GO:0005516">
    <property type="term" value="F:calmodulin binding"/>
    <property type="evidence" value="ECO:0007669"/>
    <property type="project" value="UniProtKB-KW"/>
</dbReference>
<evidence type="ECO:0000313" key="7">
    <source>
        <dbReference type="Proteomes" id="UP000237347"/>
    </source>
</evidence>
<dbReference type="Gene3D" id="1.20.5.190">
    <property type="match status" value="1"/>
</dbReference>
<dbReference type="CDD" id="cd23767">
    <property type="entry name" value="IQCD"/>
    <property type="match status" value="1"/>
</dbReference>